<dbReference type="EMBL" id="FO082872">
    <property type="protein sequence ID" value="CCF73564.1"/>
    <property type="molecule type" value="Genomic_DNA"/>
</dbReference>
<name>I7JA23_BABMR</name>
<dbReference type="RefSeq" id="XP_012648173.1">
    <property type="nucleotide sequence ID" value="XM_012792719.1"/>
</dbReference>
<dbReference type="VEuPathDB" id="PiroplasmaDB:BMR1_02g02030"/>
<reference evidence="1 2" key="3">
    <citation type="journal article" date="2016" name="Sci. Rep.">
        <title>Genome-wide diversity and gene expression profiling of Babesia microti isolates identify polymorphic genes that mediate host-pathogen interactions.</title>
        <authorList>
            <person name="Silva J.C."/>
            <person name="Cornillot E."/>
            <person name="McCracken C."/>
            <person name="Usmani-Brown S."/>
            <person name="Dwivedi A."/>
            <person name="Ifeonu O.O."/>
            <person name="Crabtree J."/>
            <person name="Gotia H.T."/>
            <person name="Virji A.Z."/>
            <person name="Reynes C."/>
            <person name="Colinge J."/>
            <person name="Kumar V."/>
            <person name="Lawres L."/>
            <person name="Pazzi J.E."/>
            <person name="Pablo J.V."/>
            <person name="Hung C."/>
            <person name="Brancato J."/>
            <person name="Kumari P."/>
            <person name="Orvis J."/>
            <person name="Tretina K."/>
            <person name="Chibucos M."/>
            <person name="Ott S."/>
            <person name="Sadzewicz L."/>
            <person name="Sengamalay N."/>
            <person name="Shetty A.C."/>
            <person name="Su Q."/>
            <person name="Tallon L."/>
            <person name="Fraser C.M."/>
            <person name="Frutos R."/>
            <person name="Molina D.M."/>
            <person name="Krause P.J."/>
            <person name="Ben Mamoun C."/>
        </authorList>
    </citation>
    <scope>NUCLEOTIDE SEQUENCE [LARGE SCALE GENOMIC DNA]</scope>
    <source>
        <strain evidence="1 2">RI</strain>
    </source>
</reference>
<protein>
    <submittedName>
        <fullName evidence="1">Uncharacterized protein</fullName>
    </submittedName>
</protein>
<evidence type="ECO:0000313" key="2">
    <source>
        <dbReference type="Proteomes" id="UP000002899"/>
    </source>
</evidence>
<keyword evidence="2" id="KW-1185">Reference proteome</keyword>
<accession>I7JA23</accession>
<dbReference type="KEGG" id="bmic:BMR1_02g02030"/>
<dbReference type="Proteomes" id="UP000002899">
    <property type="component" value="Chromosome II"/>
</dbReference>
<reference evidence="1 2" key="1">
    <citation type="journal article" date="2012" name="Nucleic Acids Res.">
        <title>Sequencing of the smallest Apicomplexan genome from the human pathogen Babesia microti.</title>
        <authorList>
            <person name="Cornillot E."/>
            <person name="Hadj-Kaddour K."/>
            <person name="Dassouli A."/>
            <person name="Noel B."/>
            <person name="Ranwez V."/>
            <person name="Vacherie B."/>
            <person name="Augagneur Y."/>
            <person name="Bres V."/>
            <person name="Duclos A."/>
            <person name="Randazzo S."/>
            <person name="Carcy B."/>
            <person name="Debierre-Grockiego F."/>
            <person name="Delbecq S."/>
            <person name="Moubri-Menage K."/>
            <person name="Shams-Eldin H."/>
            <person name="Usmani-Brown S."/>
            <person name="Bringaud F."/>
            <person name="Wincker P."/>
            <person name="Vivares C.P."/>
            <person name="Schwarz R.T."/>
            <person name="Schetters T.P."/>
            <person name="Krause P.J."/>
            <person name="Gorenflot A."/>
            <person name="Berry V."/>
            <person name="Barbe V."/>
            <person name="Ben Mamoun C."/>
        </authorList>
    </citation>
    <scope>NUCLEOTIDE SEQUENCE [LARGE SCALE GENOMIC DNA]</scope>
    <source>
        <strain evidence="1 2">RI</strain>
    </source>
</reference>
<dbReference type="AlphaFoldDB" id="I7JA23"/>
<proteinExistence type="predicted"/>
<gene>
    <name evidence="1" type="ORF">BMR1_02g02030</name>
</gene>
<sequence length="229" mass="25700">MAFLNGGNHSMNLDIRKNDNSSIIQSRSCDNLCVQSETVTPCEMKRLQTEKQFSDDLGYFNKQNYLSFSTCSSASTDLNFEELTNRLDEIKQKYTENNTSKIVDILSECIYKEADDVDDITTVNSTKHNLLYTTVTSGPSLVPQATDDNNKIYGRIKSDDRLHSQICYHIDKSTQTTKNNTNNSIDRDSIASDNNEGLIVHKGTIVIPCKGIKLVLTSDHCKIIIDNSP</sequence>
<evidence type="ECO:0000313" key="1">
    <source>
        <dbReference type="EMBL" id="CCF73564.1"/>
    </source>
</evidence>
<dbReference type="GeneID" id="24424192"/>
<organism evidence="1 2">
    <name type="scientific">Babesia microti (strain RI)</name>
    <dbReference type="NCBI Taxonomy" id="1133968"/>
    <lineage>
        <taxon>Eukaryota</taxon>
        <taxon>Sar</taxon>
        <taxon>Alveolata</taxon>
        <taxon>Apicomplexa</taxon>
        <taxon>Aconoidasida</taxon>
        <taxon>Piroplasmida</taxon>
        <taxon>Babesiidae</taxon>
        <taxon>Babesia</taxon>
    </lineage>
</organism>
<reference evidence="1 2" key="2">
    <citation type="journal article" date="2013" name="PLoS ONE">
        <title>Whole genome mapping and re-organization of the nuclear and mitochondrial genomes of Babesia microti isolates.</title>
        <authorList>
            <person name="Cornillot E."/>
            <person name="Dassouli A."/>
            <person name="Garg A."/>
            <person name="Pachikara N."/>
            <person name="Randazzo S."/>
            <person name="Depoix D."/>
            <person name="Carcy B."/>
            <person name="Delbecq S."/>
            <person name="Frutos R."/>
            <person name="Silva J.C."/>
            <person name="Sutton R."/>
            <person name="Krause P.J."/>
            <person name="Mamoun C.B."/>
        </authorList>
    </citation>
    <scope>NUCLEOTIDE SEQUENCE [LARGE SCALE GENOMIC DNA]</scope>
    <source>
        <strain evidence="1 2">RI</strain>
    </source>
</reference>